<dbReference type="EMBL" id="LAZR01000296">
    <property type="protein sequence ID" value="KKN76364.1"/>
    <property type="molecule type" value="Genomic_DNA"/>
</dbReference>
<dbReference type="Pfam" id="PF04447">
    <property type="entry name" value="dATP-dGTP_PPHyd"/>
    <property type="match status" value="1"/>
</dbReference>
<dbReference type="InterPro" id="IPR007538">
    <property type="entry name" value="dATP/dGTP_dipphydrolase_MazZ"/>
</dbReference>
<reference evidence="3" key="1">
    <citation type="journal article" date="2015" name="Nature">
        <title>Complex archaea that bridge the gap between prokaryotes and eukaryotes.</title>
        <authorList>
            <person name="Spang A."/>
            <person name="Saw J.H."/>
            <person name="Jorgensen S.L."/>
            <person name="Zaremba-Niedzwiedzka K."/>
            <person name="Martijn J."/>
            <person name="Lind A.E."/>
            <person name="van Eijk R."/>
            <person name="Schleper C."/>
            <person name="Guy L."/>
            <person name="Ettema T.J."/>
        </authorList>
    </citation>
    <scope>NUCLEOTIDE SEQUENCE</scope>
</reference>
<accession>A0A0F9TB31</accession>
<evidence type="ECO:0000256" key="1">
    <source>
        <dbReference type="SAM" id="Coils"/>
    </source>
</evidence>
<protein>
    <recommendedName>
        <fullName evidence="2">dATP/dGTP diphosphohydrolase MazZ domain-containing protein</fullName>
    </recommendedName>
</protein>
<gene>
    <name evidence="3" type="ORF">LCGC14_0370500</name>
</gene>
<feature type="domain" description="dATP/dGTP diphosphohydrolase MazZ" evidence="2">
    <location>
        <begin position="10"/>
        <end position="100"/>
    </location>
</feature>
<proteinExistence type="predicted"/>
<keyword evidence="1" id="KW-0175">Coiled coil</keyword>
<organism evidence="3">
    <name type="scientific">marine sediment metagenome</name>
    <dbReference type="NCBI Taxonomy" id="412755"/>
    <lineage>
        <taxon>unclassified sequences</taxon>
        <taxon>metagenomes</taxon>
        <taxon>ecological metagenomes</taxon>
    </lineage>
</organism>
<comment type="caution">
    <text evidence="3">The sequence shown here is derived from an EMBL/GenBank/DDBJ whole genome shotgun (WGS) entry which is preliminary data.</text>
</comment>
<sequence>MDSINFHKVINWQRETFRHATALSKIAHLKQELEELEADIKEDKDSRLEFADCFILLFGAAECEGMTYSSIQMCIENKMEINYNRKWGDPDENGVVNHIK</sequence>
<evidence type="ECO:0000313" key="3">
    <source>
        <dbReference type="EMBL" id="KKN76364.1"/>
    </source>
</evidence>
<name>A0A0F9TB31_9ZZZZ</name>
<evidence type="ECO:0000259" key="2">
    <source>
        <dbReference type="Pfam" id="PF04447"/>
    </source>
</evidence>
<feature type="coiled-coil region" evidence="1">
    <location>
        <begin position="19"/>
        <end position="46"/>
    </location>
</feature>
<dbReference type="AlphaFoldDB" id="A0A0F9TB31"/>